<reference evidence="1" key="2">
    <citation type="submission" date="2022-06" db="UniProtKB">
        <authorList>
            <consortium name="EnsemblMetazoa"/>
        </authorList>
    </citation>
    <scope>IDENTIFICATION</scope>
    <source>
        <strain evidence="1">DF5081</strain>
    </source>
</reference>
<keyword evidence="2" id="KW-1185">Reference proteome</keyword>
<dbReference type="AlphaFoldDB" id="A0A8R1E5D2"/>
<organism evidence="1 2">
    <name type="scientific">Caenorhabditis japonica</name>
    <dbReference type="NCBI Taxonomy" id="281687"/>
    <lineage>
        <taxon>Eukaryota</taxon>
        <taxon>Metazoa</taxon>
        <taxon>Ecdysozoa</taxon>
        <taxon>Nematoda</taxon>
        <taxon>Chromadorea</taxon>
        <taxon>Rhabditida</taxon>
        <taxon>Rhabditina</taxon>
        <taxon>Rhabditomorpha</taxon>
        <taxon>Rhabditoidea</taxon>
        <taxon>Rhabditidae</taxon>
        <taxon>Peloderinae</taxon>
        <taxon>Caenorhabditis</taxon>
    </lineage>
</organism>
<evidence type="ECO:0000313" key="2">
    <source>
        <dbReference type="Proteomes" id="UP000005237"/>
    </source>
</evidence>
<dbReference type="Proteomes" id="UP000005237">
    <property type="component" value="Unassembled WGS sequence"/>
</dbReference>
<sequence>MSKTFIGKRAPQFKTQAVVDGDVLQREKLVSLTLVATARPTQRGRGKTCNGTAVLAAKLVCKHRGATLQIARHHQFVLV</sequence>
<accession>A0A8R1E5D2</accession>
<dbReference type="EnsemblMetazoa" id="CJA23999.1">
    <property type="protein sequence ID" value="CJA23999.1"/>
    <property type="gene ID" value="WBGene00179571"/>
</dbReference>
<proteinExistence type="predicted"/>
<evidence type="ECO:0000313" key="1">
    <source>
        <dbReference type="EnsemblMetazoa" id="CJA23999.1"/>
    </source>
</evidence>
<reference evidence="2" key="1">
    <citation type="submission" date="2010-08" db="EMBL/GenBank/DDBJ databases">
        <authorList>
            <consortium name="Caenorhabditis japonica Sequencing Consortium"/>
            <person name="Wilson R.K."/>
        </authorList>
    </citation>
    <scope>NUCLEOTIDE SEQUENCE [LARGE SCALE GENOMIC DNA]</scope>
    <source>
        <strain evidence="2">DF5081</strain>
    </source>
</reference>
<protein>
    <submittedName>
        <fullName evidence="1">Uncharacterized protein</fullName>
    </submittedName>
</protein>
<name>A0A8R1E5D2_CAEJA</name>